<evidence type="ECO:0000259" key="7">
    <source>
        <dbReference type="PROSITE" id="PS50011"/>
    </source>
</evidence>
<dbReference type="InterPro" id="IPR017441">
    <property type="entry name" value="Protein_kinase_ATP_BS"/>
</dbReference>
<dbReference type="GO" id="GO:0005634">
    <property type="term" value="C:nucleus"/>
    <property type="evidence" value="ECO:0007669"/>
    <property type="project" value="TreeGrafter"/>
</dbReference>
<dbReference type="InterPro" id="IPR000719">
    <property type="entry name" value="Prot_kinase_dom"/>
</dbReference>
<keyword evidence="2" id="KW-0808">Transferase</keyword>
<comment type="caution">
    <text evidence="8">The sequence shown here is derived from an EMBL/GenBank/DDBJ whole genome shotgun (WGS) entry which is preliminary data.</text>
</comment>
<dbReference type="SMART" id="SM00220">
    <property type="entry name" value="S_TKc"/>
    <property type="match status" value="1"/>
</dbReference>
<feature type="binding site" evidence="6">
    <location>
        <position position="99"/>
    </location>
    <ligand>
        <name>ATP</name>
        <dbReference type="ChEBI" id="CHEBI:30616"/>
    </ligand>
</feature>
<proteinExistence type="predicted"/>
<name>A0A8S1R6Q6_9CILI</name>
<dbReference type="OrthoDB" id="4062651at2759"/>
<evidence type="ECO:0000313" key="8">
    <source>
        <dbReference type="EMBL" id="CAD8122944.1"/>
    </source>
</evidence>
<evidence type="ECO:0000256" key="6">
    <source>
        <dbReference type="PROSITE-ProRule" id="PRU10141"/>
    </source>
</evidence>
<keyword evidence="4" id="KW-0418">Kinase</keyword>
<gene>
    <name evidence="8" type="ORF">PSON_ATCC_30995.1.T1410107</name>
</gene>
<keyword evidence="9" id="KW-1185">Reference proteome</keyword>
<protein>
    <recommendedName>
        <fullName evidence="7">Protein kinase domain-containing protein</fullName>
    </recommendedName>
</protein>
<accession>A0A8S1R6Q6</accession>
<dbReference type="PROSITE" id="PS00107">
    <property type="entry name" value="PROTEIN_KINASE_ATP"/>
    <property type="match status" value="1"/>
</dbReference>
<keyword evidence="3 6" id="KW-0547">Nucleotide-binding</keyword>
<reference evidence="8" key="1">
    <citation type="submission" date="2021-01" db="EMBL/GenBank/DDBJ databases">
        <authorList>
            <consortium name="Genoscope - CEA"/>
            <person name="William W."/>
        </authorList>
    </citation>
    <scope>NUCLEOTIDE SEQUENCE</scope>
</reference>
<dbReference type="PROSITE" id="PS50011">
    <property type="entry name" value="PROTEIN_KINASE_DOM"/>
    <property type="match status" value="1"/>
</dbReference>
<dbReference type="GO" id="GO:0004674">
    <property type="term" value="F:protein serine/threonine kinase activity"/>
    <property type="evidence" value="ECO:0007669"/>
    <property type="project" value="UniProtKB-KW"/>
</dbReference>
<evidence type="ECO:0000256" key="1">
    <source>
        <dbReference type="ARBA" id="ARBA00022527"/>
    </source>
</evidence>
<dbReference type="Proteomes" id="UP000692954">
    <property type="component" value="Unassembled WGS sequence"/>
</dbReference>
<sequence length="915" mass="109721">MNNSDIQQESESTQTLDYFKQLNDNNFYSMTNIQVLDRTIFSLLLKYSDVFVYNEQQQYNNQKKGINYILENGLLLGKGSYGNVYSTINPNNNQRAALKVQEKCDFEQVIQQAQEFKIQKKIANKFPECIIQIQNQIVISQKYKNTYRMYAYLDHGLGNLKEYLIKLKKFSDLQFDNLFNCILDSILKIHSLKIAHGDIKLENIINTQKNGWVLADFGCAIQYQTPYGNYPIVGTRVYLQKPQRTAFQNDLRRTKINLFKKDIFAFQLAMLQILYPDDNIFDLQQILDQQQKVHPKIDWLYNKDYININQKFLSKKFIRCTLIQEPIETDDMIKMKLQNDFNLSFFYKNYQDQNSLPFNPDMNFWNQQFFNLVLYDFFNEEDKLKKMMIMDSFIDKYSKSVSGEEIFEEISIEDLSKFEYDLYFDVLEKKGQKLLQLMLCQGYQAIQQEIDCNIKLQEAELLYTIGEMDQAKLIINSIQNELELENDELLLKFICLKSRLNNQWLSARDEIIPYFINYRNAFQMLNEWKFIFMDSIWLNKQKSILNAIYNKHHNMFQDDPLSLGLAVFDKIHEKQYPTTFFNISPIKIFHIDEKNINVIDYINIHGSFIKLLQKQNYDKYFIFYHCWIFSEMIPFNNEIFQIIIKEFIQFIEENLQNYYFNWVIFDLYGQFLTYKGDQLLAQHYLQKAYYIIQNDCLYNQLIVLNHIFQQQFHNNDLECIYSFTKIIKLLNQMPNSKITQYLFVTQLYEINQMISQNVSYNQNMFFKQIYQILKAQTNHYNVFQLLCFNIEKMQAIQNDDFFLLKSAIWEYLPQIYEATGNIFEQEVLICFQKLIIILEVMDICIPDETRYTSQFIQSLIIFIQLGCDTGKFPLQILDQAPYIYARSCHRSCDERKSEEAIELFSFQEQHKIWFY</sequence>
<organism evidence="8 9">
    <name type="scientific">Paramecium sonneborni</name>
    <dbReference type="NCBI Taxonomy" id="65129"/>
    <lineage>
        <taxon>Eukaryota</taxon>
        <taxon>Sar</taxon>
        <taxon>Alveolata</taxon>
        <taxon>Ciliophora</taxon>
        <taxon>Intramacronucleata</taxon>
        <taxon>Oligohymenophorea</taxon>
        <taxon>Peniculida</taxon>
        <taxon>Parameciidae</taxon>
        <taxon>Paramecium</taxon>
    </lineage>
</organism>
<dbReference type="GO" id="GO:0005524">
    <property type="term" value="F:ATP binding"/>
    <property type="evidence" value="ECO:0007669"/>
    <property type="project" value="UniProtKB-UniRule"/>
</dbReference>
<evidence type="ECO:0000256" key="2">
    <source>
        <dbReference type="ARBA" id="ARBA00022679"/>
    </source>
</evidence>
<dbReference type="PANTHER" id="PTHR24345:SF0">
    <property type="entry name" value="CELL CYCLE SERINE_THREONINE-PROTEIN KINASE CDC5_MSD2"/>
    <property type="match status" value="1"/>
</dbReference>
<evidence type="ECO:0000256" key="5">
    <source>
        <dbReference type="ARBA" id="ARBA00022840"/>
    </source>
</evidence>
<keyword evidence="5 6" id="KW-0067">ATP-binding</keyword>
<feature type="domain" description="Protein kinase" evidence="7">
    <location>
        <begin position="70"/>
        <end position="346"/>
    </location>
</feature>
<evidence type="ECO:0000256" key="4">
    <source>
        <dbReference type="ARBA" id="ARBA00022777"/>
    </source>
</evidence>
<evidence type="ECO:0000256" key="3">
    <source>
        <dbReference type="ARBA" id="ARBA00022741"/>
    </source>
</evidence>
<keyword evidence="1" id="KW-0723">Serine/threonine-protein kinase</keyword>
<dbReference type="AlphaFoldDB" id="A0A8S1R6Q6"/>
<dbReference type="Pfam" id="PF00069">
    <property type="entry name" value="Pkinase"/>
    <property type="match status" value="1"/>
</dbReference>
<dbReference type="PANTHER" id="PTHR24345">
    <property type="entry name" value="SERINE/THREONINE-PROTEIN KINASE PLK"/>
    <property type="match status" value="1"/>
</dbReference>
<evidence type="ECO:0000313" key="9">
    <source>
        <dbReference type="Proteomes" id="UP000692954"/>
    </source>
</evidence>
<dbReference type="EMBL" id="CAJJDN010000141">
    <property type="protein sequence ID" value="CAD8122944.1"/>
    <property type="molecule type" value="Genomic_DNA"/>
</dbReference>